<feature type="transmembrane region" description="Helical" evidence="2">
    <location>
        <begin position="15"/>
        <end position="34"/>
    </location>
</feature>
<feature type="compositionally biased region" description="Basic and acidic residues" evidence="1">
    <location>
        <begin position="313"/>
        <end position="334"/>
    </location>
</feature>
<keyword evidence="2" id="KW-0472">Membrane</keyword>
<feature type="compositionally biased region" description="Polar residues" evidence="1">
    <location>
        <begin position="388"/>
        <end position="397"/>
    </location>
</feature>
<dbReference type="EMBL" id="ADLN01000097">
    <property type="protein sequence ID" value="EHI58472.1"/>
    <property type="molecule type" value="Genomic_DNA"/>
</dbReference>
<evidence type="ECO:0000313" key="4">
    <source>
        <dbReference type="Proteomes" id="UP000005384"/>
    </source>
</evidence>
<comment type="caution">
    <text evidence="3">The sequence shown here is derived from an EMBL/GenBank/DDBJ whole genome shotgun (WGS) entry which is preliminary data.</text>
</comment>
<dbReference type="AlphaFoldDB" id="G5IJ52"/>
<evidence type="ECO:0000256" key="2">
    <source>
        <dbReference type="SAM" id="Phobius"/>
    </source>
</evidence>
<evidence type="ECO:0000313" key="3">
    <source>
        <dbReference type="EMBL" id="EHI58472.1"/>
    </source>
</evidence>
<feature type="region of interest" description="Disordered" evidence="1">
    <location>
        <begin position="378"/>
        <end position="411"/>
    </location>
</feature>
<organism evidence="3 4">
    <name type="scientific">Hungatella hathewayi WAL-18680</name>
    <dbReference type="NCBI Taxonomy" id="742737"/>
    <lineage>
        <taxon>Bacteria</taxon>
        <taxon>Bacillati</taxon>
        <taxon>Bacillota</taxon>
        <taxon>Clostridia</taxon>
        <taxon>Lachnospirales</taxon>
        <taxon>Lachnospiraceae</taxon>
        <taxon>Hungatella</taxon>
    </lineage>
</organism>
<name>G5IJ52_9FIRM</name>
<sequence length="1226" mass="130884">MSHFRLHTKGKERNYLLAGVVCILLAMAVAGYVAHSIGTARAKSRETVLIYTEEELEQYLLDTESEEYNLNGKYRLEEDMDLGWLYQSIGTNVEPFTGSLDGNGHVISGLTRPLFGVMKRAEVENLFLSGAVIENPVTYSDGEHYVDGYGALAAYAVDSVIQNCGMNGEIYTASPSEAEYLVERADSAERDESRGPGVQEPTTAQEGLTGREDISGGVNTETGSEPAKGPGIETDGNQVPETDGKEETAMPSEEENGTTAVDQETETPASSGTSGENGSEPEKETAQPTDVTEEEQTDREEEADTEPEELESEGVKEEAPEPSQEDKASVDKTSADSGLVQDEPASMETVGYRSLNRQRLALKVSSVMEVDVDEYLEASPPNAEETPSVATPSNAADSNEESKNDGESQLEETELQYIGNPNGDTYILVTADRVTAGGLVAQVAGETSISDSFALVTIGSALEDVEAYTGGLVGILGEGSRAENSYATGLVDSDGVSGGFTAVNEGNIENSYSTLTVGKAGKIHGGFTALGDGSLTGCMYDRQMACVDGEADEDGEVSSSPDAEEFRLKGMRTADMIGSESGMPGAWRKTENAYPQLEYFALSDNETVAVSSRASVIALVLPDGQTLTDIVKNGDIVLPPEIDGEIITWEAEGDIRIEGNNQVVSDEAAEVASIEAKIVPTVKSQMESKPVSGTPADADEEEEVSSQKSERAAGNVVSQLKASVGNMSRSYAVAVVAEVTYADWGEVGKAVYEDADGMGVYKPKGGDGSEKNPYLIDEPETLAWFAYMVAVDEKNSKLCMLMTKDIDLNGDKYNDGAGKLKWIGIDSTNTRGYEGIIDGGGYGVSNLYCAGGFIKDSYFDGTVKDFGVKSGEVTSTGSSGGIASTTLYNAFAGYRTKAVFQRCYNKADIKSKGNGYVYAGGIVGLCRPGTTIEDCYNEGTVDAIAEGSYIEIGSGGICGWGERSQISNCFNSGNILLNGKTDSAAGGICSQTCTVMTVTNSYYLYGAAVIGTKLTETQMKTWAFAYLLNGKSVNGPWVGINGGYPFLGGDSEKPYHTWEDIGQGMAWNWLTETRLSGSGSTTDPYQITNAAQLGWFAYQVNSGTKPGACAKLLSDIDLSGDNYGWSADNPIRWNPVGTSAHPYTGTFNGNGRLISCMKVEHDGAAGLFGYGGGRGKDSESQSDTLLQCDKFLKRGWHYGDRGRNGRACRCCDFCRRECRRYHRKLL</sequence>
<proteinExistence type="predicted"/>
<feature type="region of interest" description="Disordered" evidence="1">
    <location>
        <begin position="184"/>
        <end position="346"/>
    </location>
</feature>
<evidence type="ECO:0008006" key="5">
    <source>
        <dbReference type="Google" id="ProtNLM"/>
    </source>
</evidence>
<feature type="compositionally biased region" description="Polar residues" evidence="1">
    <location>
        <begin position="257"/>
        <end position="277"/>
    </location>
</feature>
<keyword evidence="4" id="KW-1185">Reference proteome</keyword>
<dbReference type="Gene3D" id="2.160.20.110">
    <property type="match status" value="4"/>
</dbReference>
<dbReference type="PATRIC" id="fig|742737.3.peg.3508"/>
<feature type="compositionally biased region" description="Basic and acidic residues" evidence="1">
    <location>
        <begin position="184"/>
        <end position="194"/>
    </location>
</feature>
<feature type="region of interest" description="Disordered" evidence="1">
    <location>
        <begin position="683"/>
        <end position="712"/>
    </location>
</feature>
<dbReference type="HOGENOM" id="CLU_000217_0_0_9"/>
<feature type="compositionally biased region" description="Acidic residues" evidence="1">
    <location>
        <begin position="291"/>
        <end position="312"/>
    </location>
</feature>
<protein>
    <recommendedName>
        <fullName evidence="5">GLUG domain-containing protein</fullName>
    </recommendedName>
</protein>
<accession>G5IJ52</accession>
<reference evidence="3 4" key="1">
    <citation type="submission" date="2011-08" db="EMBL/GenBank/DDBJ databases">
        <title>The Genome Sequence of Clostridium hathewayi WAL-18680.</title>
        <authorList>
            <consortium name="The Broad Institute Genome Sequencing Platform"/>
            <person name="Earl A."/>
            <person name="Ward D."/>
            <person name="Feldgarden M."/>
            <person name="Gevers D."/>
            <person name="Finegold S.M."/>
            <person name="Summanen P.H."/>
            <person name="Molitoris D.R."/>
            <person name="Song M."/>
            <person name="Daigneault M."/>
            <person name="Allen-Vercoe E."/>
            <person name="Young S.K."/>
            <person name="Zeng Q."/>
            <person name="Gargeya S."/>
            <person name="Fitzgerald M."/>
            <person name="Haas B."/>
            <person name="Abouelleil A."/>
            <person name="Alvarado L."/>
            <person name="Arachchi H.M."/>
            <person name="Berlin A."/>
            <person name="Brown A."/>
            <person name="Chapman S.B."/>
            <person name="Chen Z."/>
            <person name="Dunbar C."/>
            <person name="Freedman E."/>
            <person name="Gearin G."/>
            <person name="Gellesch M."/>
            <person name="Goldberg J."/>
            <person name="Griggs A."/>
            <person name="Gujja S."/>
            <person name="Heiman D."/>
            <person name="Howarth C."/>
            <person name="Larson L."/>
            <person name="Lui A."/>
            <person name="MacDonald P.J.P."/>
            <person name="Montmayeur A."/>
            <person name="Murphy C."/>
            <person name="Neiman D."/>
            <person name="Pearson M."/>
            <person name="Priest M."/>
            <person name="Roberts A."/>
            <person name="Saif S."/>
            <person name="Shea T."/>
            <person name="Shenoy N."/>
            <person name="Sisk P."/>
            <person name="Stolte C."/>
            <person name="Sykes S."/>
            <person name="Wortman J."/>
            <person name="Nusbaum C."/>
            <person name="Birren B."/>
        </authorList>
    </citation>
    <scope>NUCLEOTIDE SEQUENCE [LARGE SCALE GENOMIC DNA]</scope>
    <source>
        <strain evidence="3 4">WAL-18680</strain>
    </source>
</reference>
<evidence type="ECO:0000256" key="1">
    <source>
        <dbReference type="SAM" id="MobiDB-lite"/>
    </source>
</evidence>
<keyword evidence="2" id="KW-0812">Transmembrane</keyword>
<dbReference type="Proteomes" id="UP000005384">
    <property type="component" value="Unassembled WGS sequence"/>
</dbReference>
<gene>
    <name evidence="3" type="ORF">HMPREF9473_03530</name>
</gene>
<keyword evidence="2" id="KW-1133">Transmembrane helix</keyword>